<evidence type="ECO:0000256" key="5">
    <source>
        <dbReference type="ARBA" id="ARBA00022692"/>
    </source>
</evidence>
<keyword evidence="6 8" id="KW-1133">Transmembrane helix</keyword>
<reference evidence="9 10" key="1">
    <citation type="submission" date="2016-10" db="EMBL/GenBank/DDBJ databases">
        <authorList>
            <person name="de Groot N.N."/>
        </authorList>
    </citation>
    <scope>NUCLEOTIDE SEQUENCE [LARGE SCALE GENOMIC DNA]</scope>
    <source>
        <strain evidence="9 10">CGMCC 1.7005</strain>
    </source>
</reference>
<dbReference type="AlphaFoldDB" id="A0A1I6YYH9"/>
<accession>A0A1I6YYH9</accession>
<dbReference type="PANTHER" id="PTHR30472:SF41">
    <property type="entry name" value="TRANSPORT SYSTEM PERMEASE PROTEIN"/>
    <property type="match status" value="1"/>
</dbReference>
<keyword evidence="3" id="KW-0813">Transport</keyword>
<feature type="transmembrane region" description="Helical" evidence="8">
    <location>
        <begin position="103"/>
        <end position="124"/>
    </location>
</feature>
<keyword evidence="7 8" id="KW-0472">Membrane</keyword>
<proteinExistence type="inferred from homology"/>
<comment type="similarity">
    <text evidence="2">Belongs to the binding-protein-dependent transport system permease family. FecCD subfamily.</text>
</comment>
<keyword evidence="5 8" id="KW-0812">Transmembrane</keyword>
<dbReference type="GO" id="GO:0033214">
    <property type="term" value="P:siderophore-iron import into cell"/>
    <property type="evidence" value="ECO:0007669"/>
    <property type="project" value="TreeGrafter"/>
</dbReference>
<feature type="transmembrane region" description="Helical" evidence="8">
    <location>
        <begin position="74"/>
        <end position="97"/>
    </location>
</feature>
<dbReference type="Gene3D" id="1.10.3470.10">
    <property type="entry name" value="ABC transporter involved in vitamin B12 uptake, BtuC"/>
    <property type="match status" value="1"/>
</dbReference>
<keyword evidence="10" id="KW-1185">Reference proteome</keyword>
<evidence type="ECO:0000256" key="6">
    <source>
        <dbReference type="ARBA" id="ARBA00022989"/>
    </source>
</evidence>
<dbReference type="STRING" id="477690.SAMN05216474_1292"/>
<evidence type="ECO:0000256" key="1">
    <source>
        <dbReference type="ARBA" id="ARBA00004651"/>
    </source>
</evidence>
<feature type="transmembrane region" description="Helical" evidence="8">
    <location>
        <begin position="220"/>
        <end position="248"/>
    </location>
</feature>
<evidence type="ECO:0000256" key="7">
    <source>
        <dbReference type="ARBA" id="ARBA00023136"/>
    </source>
</evidence>
<feature type="transmembrane region" description="Helical" evidence="8">
    <location>
        <begin position="131"/>
        <end position="149"/>
    </location>
</feature>
<dbReference type="Pfam" id="PF01032">
    <property type="entry name" value="FecCD"/>
    <property type="match status" value="1"/>
</dbReference>
<sequence length="313" mass="33598">MVLFFVDIFVGSTQLSWADLWNSIFNYDSSQTEQLLAHVFRIPKAITGVLAGAALAISGLLMQTLFQNPLAGPYVLGINSGSSLFVALSTMTGIGVFASDFGIITSALLGAFAFGLLILISSIYVRSKISLLLIGIMLGSFSGALINVVQSYSNPDALKAFTLWSFGSLNNVAFEQLWWFILVGLTGIILSLFLTKPLNLLVIGEENASLLGVNIKRTRLLIIFIAALLTGTVTALCGPIAFVGLAIPNIVKYIFKTSNHLFLILGSALMGAVLLLLCDLLIFAFSDIVQLPLNAITALFGAPIVVWIILKKY</sequence>
<dbReference type="Proteomes" id="UP000236454">
    <property type="component" value="Unassembled WGS sequence"/>
</dbReference>
<dbReference type="RefSeq" id="WP_262987295.1">
    <property type="nucleotide sequence ID" value="NZ_FPAS01000001.1"/>
</dbReference>
<feature type="transmembrane region" description="Helical" evidence="8">
    <location>
        <begin position="42"/>
        <end position="62"/>
    </location>
</feature>
<dbReference type="InterPro" id="IPR000522">
    <property type="entry name" value="ABC_transptr_permease_BtuC"/>
</dbReference>
<evidence type="ECO:0000256" key="2">
    <source>
        <dbReference type="ARBA" id="ARBA00007935"/>
    </source>
</evidence>
<dbReference type="SUPFAM" id="SSF81345">
    <property type="entry name" value="ABC transporter involved in vitamin B12 uptake, BtuC"/>
    <property type="match status" value="1"/>
</dbReference>
<evidence type="ECO:0000256" key="3">
    <source>
        <dbReference type="ARBA" id="ARBA00022448"/>
    </source>
</evidence>
<feature type="transmembrane region" description="Helical" evidence="8">
    <location>
        <begin position="291"/>
        <end position="310"/>
    </location>
</feature>
<dbReference type="GO" id="GO:0005886">
    <property type="term" value="C:plasma membrane"/>
    <property type="evidence" value="ECO:0007669"/>
    <property type="project" value="UniProtKB-SubCell"/>
</dbReference>
<dbReference type="PANTHER" id="PTHR30472">
    <property type="entry name" value="FERRIC ENTEROBACTIN TRANSPORT SYSTEM PERMEASE PROTEIN"/>
    <property type="match status" value="1"/>
</dbReference>
<gene>
    <name evidence="9" type="ORF">SAMN05216474_1292</name>
</gene>
<keyword evidence="4" id="KW-1003">Cell membrane</keyword>
<comment type="subcellular location">
    <subcellularLocation>
        <location evidence="1">Cell membrane</location>
        <topology evidence="1">Multi-pass membrane protein</topology>
    </subcellularLocation>
</comment>
<feature type="transmembrane region" description="Helical" evidence="8">
    <location>
        <begin position="260"/>
        <end position="284"/>
    </location>
</feature>
<dbReference type="GO" id="GO:0022857">
    <property type="term" value="F:transmembrane transporter activity"/>
    <property type="evidence" value="ECO:0007669"/>
    <property type="project" value="InterPro"/>
</dbReference>
<dbReference type="CDD" id="cd06550">
    <property type="entry name" value="TM_ABC_iron-siderophores_like"/>
    <property type="match status" value="1"/>
</dbReference>
<dbReference type="InterPro" id="IPR037294">
    <property type="entry name" value="ABC_BtuC-like"/>
</dbReference>
<protein>
    <submittedName>
        <fullName evidence="9">Iron complex transport system permease protein</fullName>
    </submittedName>
</protein>
<evidence type="ECO:0000256" key="4">
    <source>
        <dbReference type="ARBA" id="ARBA00022475"/>
    </source>
</evidence>
<organism evidence="9 10">
    <name type="scientific">Lishizhenia tianjinensis</name>
    <dbReference type="NCBI Taxonomy" id="477690"/>
    <lineage>
        <taxon>Bacteria</taxon>
        <taxon>Pseudomonadati</taxon>
        <taxon>Bacteroidota</taxon>
        <taxon>Flavobacteriia</taxon>
        <taxon>Flavobacteriales</taxon>
        <taxon>Crocinitomicaceae</taxon>
        <taxon>Lishizhenia</taxon>
    </lineage>
</organism>
<dbReference type="EMBL" id="FPAS01000001">
    <property type="protein sequence ID" value="SFT55509.1"/>
    <property type="molecule type" value="Genomic_DNA"/>
</dbReference>
<evidence type="ECO:0000313" key="9">
    <source>
        <dbReference type="EMBL" id="SFT55509.1"/>
    </source>
</evidence>
<name>A0A1I6YYH9_9FLAO</name>
<feature type="transmembrane region" description="Helical" evidence="8">
    <location>
        <begin position="177"/>
        <end position="199"/>
    </location>
</feature>
<evidence type="ECO:0000256" key="8">
    <source>
        <dbReference type="SAM" id="Phobius"/>
    </source>
</evidence>
<evidence type="ECO:0000313" key="10">
    <source>
        <dbReference type="Proteomes" id="UP000236454"/>
    </source>
</evidence>